<name>A0ACA9RSU1_9GLOM</name>
<dbReference type="EMBL" id="CAJVQC010067997">
    <property type="protein sequence ID" value="CAG8807695.1"/>
    <property type="molecule type" value="Genomic_DNA"/>
</dbReference>
<sequence>IMELDRHVREYLDSNRFVKWRLQDLKQHVSESESNYSDEEISRVAC</sequence>
<feature type="non-terminal residue" evidence="1">
    <location>
        <position position="1"/>
    </location>
</feature>
<feature type="non-terminal residue" evidence="1">
    <location>
        <position position="46"/>
    </location>
</feature>
<gene>
    <name evidence="1" type="ORF">RPERSI_LOCUS22443</name>
</gene>
<protein>
    <submittedName>
        <fullName evidence="1">17726_t:CDS:1</fullName>
    </submittedName>
</protein>
<accession>A0ACA9RSU1</accession>
<evidence type="ECO:0000313" key="2">
    <source>
        <dbReference type="Proteomes" id="UP000789920"/>
    </source>
</evidence>
<dbReference type="Proteomes" id="UP000789920">
    <property type="component" value="Unassembled WGS sequence"/>
</dbReference>
<organism evidence="1 2">
    <name type="scientific">Racocetra persica</name>
    <dbReference type="NCBI Taxonomy" id="160502"/>
    <lineage>
        <taxon>Eukaryota</taxon>
        <taxon>Fungi</taxon>
        <taxon>Fungi incertae sedis</taxon>
        <taxon>Mucoromycota</taxon>
        <taxon>Glomeromycotina</taxon>
        <taxon>Glomeromycetes</taxon>
        <taxon>Diversisporales</taxon>
        <taxon>Gigasporaceae</taxon>
        <taxon>Racocetra</taxon>
    </lineage>
</organism>
<comment type="caution">
    <text evidence="1">The sequence shown here is derived from an EMBL/GenBank/DDBJ whole genome shotgun (WGS) entry which is preliminary data.</text>
</comment>
<proteinExistence type="predicted"/>
<keyword evidence="2" id="KW-1185">Reference proteome</keyword>
<evidence type="ECO:0000313" key="1">
    <source>
        <dbReference type="EMBL" id="CAG8807695.1"/>
    </source>
</evidence>
<reference evidence="1" key="1">
    <citation type="submission" date="2021-06" db="EMBL/GenBank/DDBJ databases">
        <authorList>
            <person name="Kallberg Y."/>
            <person name="Tangrot J."/>
            <person name="Rosling A."/>
        </authorList>
    </citation>
    <scope>NUCLEOTIDE SEQUENCE</scope>
    <source>
        <strain evidence="1">MA461A</strain>
    </source>
</reference>